<dbReference type="InterPro" id="IPR027417">
    <property type="entry name" value="P-loop_NTPase"/>
</dbReference>
<dbReference type="Gene3D" id="3.40.50.10810">
    <property type="entry name" value="Tandem AAA-ATPase domain"/>
    <property type="match status" value="1"/>
</dbReference>
<keyword evidence="3 8" id="KW-0347">Helicase</keyword>
<dbReference type="InterPro" id="IPR049730">
    <property type="entry name" value="SNF2/RAD54-like_C"/>
</dbReference>
<dbReference type="RefSeq" id="WP_184025288.1">
    <property type="nucleotide sequence ID" value="NZ_JACHFN010000002.1"/>
</dbReference>
<dbReference type="InterPro" id="IPR001650">
    <property type="entry name" value="Helicase_C-like"/>
</dbReference>
<keyword evidence="9" id="KW-1185">Reference proteome</keyword>
<sequence length="1152" mass="129579">MPLLLDDLRSGTSVRGLIADQVVQVLSVNPVTPEILSVVLKDSRGQLTERLIYPGDLETCELVARPNAYTFDGDAAQLRLVSEALRIQLAHLFDPYLAIHTSQVQPLPHQITAVYGEMLNRQPLRFLLADDPGAGKTIMAGLLIKELMVRGEVERCLIVAPGGLVEQWQDELAQKFGLAFDLLSRDRITASRTADPFGESPFWIARMDMLSRNPELQARLAAHEWDLIVVDEAHRMSAHVAGSDPKYTKRFLLGRELAQQTRHFLLMTATPHNGKDEDFGLFMSLLDADRFEGRSAGKVNASDLMRRMVKEDLKRFDGRPLFPERVSQTVAYALSPEEQALYDDVTDYVREEMNRADRLDENRRVNVGFALQTLQRRLASSPEAIYQSLRRRRERLEARVREETTVHLPTADDWEEFDDLGEAEAEALEQEVLDRATSAQTVQELQAEIGMLTQLEQQALRLRNSRRDAKWAQLSDVLQSPQMFHPDGERRKLIVFSEARDTLHYLASRIRTLLGQEEAVELIHGGVSREARRAIVERFNHGRDLKVLIANDAAGEGLNLQTANLMVNYDLPWNPNRLEQRFGRIHRIGQEEVCFLWNLVAAGTREGDVYATLLNKLEAQASALGGRVFDVLGQLFEGQPLRDLLMEAIRYGDSPAVRARLHQAIAGAVDTDALRALLEERALGQASMDTSEVMRIRDDMERAEARKLQPHFIESFFLTAFGSLGGNAMPRENGRYEIRQVPARVRDRAQELHPGLPVNREYRRVTFDKHLIRSPGSQGHSPEAAFLCPGHPLLDAVIDLTLSQAQAVLRQGSVLIDPQNRTPHPRLLAYVMHEVRDNRATRGQTYTVVSRRLQFVELHPDGSAHDAGFAPHLDYRAPTPAEDALARPHTQANWLSGDIPALVRAYAAGHLAPQHVEEVRGMRLPHIDRVEHEVHARLMREINHWDARARELKGQEAQGKQPRVNSQKARERAAALAERLERRLDDLNRERAISAGVPEVLGVALVVPEALTLSAAAQETSVDAAARARVEQAAMQAVWQTELALGRQPRDVSAERGLGYDLESRDPDSGRLHFIEVKGRWEDADTVTLTRNEMLASRNAPEQFRLALVRVTAQGTHPPRYVSHLPFREPGFAEVAATFRLSDLEALAQPPH</sequence>
<dbReference type="GO" id="GO:0004386">
    <property type="term" value="F:helicase activity"/>
    <property type="evidence" value="ECO:0007669"/>
    <property type="project" value="UniProtKB-KW"/>
</dbReference>
<dbReference type="CDD" id="cd18011">
    <property type="entry name" value="DEXDc_RapA"/>
    <property type="match status" value="1"/>
</dbReference>
<dbReference type="EMBL" id="JACHFN010000002">
    <property type="protein sequence ID" value="MBB5233178.1"/>
    <property type="molecule type" value="Genomic_DNA"/>
</dbReference>
<dbReference type="AlphaFoldDB" id="A0A7W8LNX1"/>
<keyword evidence="4" id="KW-0067">ATP-binding</keyword>
<dbReference type="Gene3D" id="3.40.50.300">
    <property type="entry name" value="P-loop containing nucleotide triphosphate hydrolases"/>
    <property type="match status" value="1"/>
</dbReference>
<dbReference type="InterPro" id="IPR014001">
    <property type="entry name" value="Helicase_ATP-bd"/>
</dbReference>
<dbReference type="Pfam" id="PF00271">
    <property type="entry name" value="Helicase_C"/>
    <property type="match status" value="1"/>
</dbReference>
<dbReference type="CDD" id="cd18793">
    <property type="entry name" value="SF2_C_SNF"/>
    <property type="match status" value="1"/>
</dbReference>
<dbReference type="InterPro" id="IPR006935">
    <property type="entry name" value="Helicase/UvrB_N"/>
</dbReference>
<gene>
    <name evidence="8" type="ORF">HNQ09_000595</name>
</gene>
<evidence type="ECO:0000256" key="3">
    <source>
        <dbReference type="ARBA" id="ARBA00022806"/>
    </source>
</evidence>
<dbReference type="GO" id="GO:0005524">
    <property type="term" value="F:ATP binding"/>
    <property type="evidence" value="ECO:0007669"/>
    <property type="project" value="InterPro"/>
</dbReference>
<evidence type="ECO:0000256" key="2">
    <source>
        <dbReference type="ARBA" id="ARBA00022801"/>
    </source>
</evidence>
<dbReference type="SMART" id="SM00487">
    <property type="entry name" value="DEXDc"/>
    <property type="match status" value="1"/>
</dbReference>
<dbReference type="PROSITE" id="PS51194">
    <property type="entry name" value="HELICASE_CTER"/>
    <property type="match status" value="1"/>
</dbReference>
<evidence type="ECO:0000256" key="1">
    <source>
        <dbReference type="ARBA" id="ARBA00022741"/>
    </source>
</evidence>
<dbReference type="SMART" id="SM00490">
    <property type="entry name" value="HELICc"/>
    <property type="match status" value="1"/>
</dbReference>
<dbReference type="PROSITE" id="PS51192">
    <property type="entry name" value="HELICASE_ATP_BIND_1"/>
    <property type="match status" value="1"/>
</dbReference>
<dbReference type="GO" id="GO:0016787">
    <property type="term" value="F:hydrolase activity"/>
    <property type="evidence" value="ECO:0007669"/>
    <property type="project" value="UniProtKB-KW"/>
</dbReference>
<dbReference type="InterPro" id="IPR057342">
    <property type="entry name" value="DEXDc_RapA"/>
</dbReference>
<evidence type="ECO:0000259" key="7">
    <source>
        <dbReference type="PROSITE" id="PS51194"/>
    </source>
</evidence>
<evidence type="ECO:0000259" key="6">
    <source>
        <dbReference type="PROSITE" id="PS51192"/>
    </source>
</evidence>
<keyword evidence="1" id="KW-0547">Nucleotide-binding</keyword>
<reference evidence="8 9" key="1">
    <citation type="submission" date="2020-08" db="EMBL/GenBank/DDBJ databases">
        <title>Genomic Encyclopedia of Type Strains, Phase IV (KMG-IV): sequencing the most valuable type-strain genomes for metagenomic binning, comparative biology and taxonomic classification.</title>
        <authorList>
            <person name="Goeker M."/>
        </authorList>
    </citation>
    <scope>NUCLEOTIDE SEQUENCE [LARGE SCALE GENOMIC DNA]</scope>
    <source>
        <strain evidence="8 9">DSM 101791</strain>
    </source>
</reference>
<keyword evidence="5" id="KW-0175">Coiled coil</keyword>
<dbReference type="PANTHER" id="PTHR45766">
    <property type="entry name" value="DNA ANNEALING HELICASE AND ENDONUCLEASE ZRANB3 FAMILY MEMBER"/>
    <property type="match status" value="1"/>
</dbReference>
<dbReference type="GO" id="GO:0003677">
    <property type="term" value="F:DNA binding"/>
    <property type="evidence" value="ECO:0007669"/>
    <property type="project" value="InterPro"/>
</dbReference>
<organism evidence="8 9">
    <name type="scientific">Deinococcus budaensis</name>
    <dbReference type="NCBI Taxonomy" id="1665626"/>
    <lineage>
        <taxon>Bacteria</taxon>
        <taxon>Thermotogati</taxon>
        <taxon>Deinococcota</taxon>
        <taxon>Deinococci</taxon>
        <taxon>Deinococcales</taxon>
        <taxon>Deinococcaceae</taxon>
        <taxon>Deinococcus</taxon>
    </lineage>
</organism>
<name>A0A7W8LNX1_9DEIO</name>
<dbReference type="InterPro" id="IPR038718">
    <property type="entry name" value="SNF2-like_sf"/>
</dbReference>
<proteinExistence type="predicted"/>
<protein>
    <submittedName>
        <fullName evidence="8">SNF2 family DNA or RNA helicase</fullName>
    </submittedName>
</protein>
<dbReference type="Pfam" id="PF04851">
    <property type="entry name" value="ResIII"/>
    <property type="match status" value="1"/>
</dbReference>
<comment type="caution">
    <text evidence="8">The sequence shown here is derived from an EMBL/GenBank/DDBJ whole genome shotgun (WGS) entry which is preliminary data.</text>
</comment>
<feature type="domain" description="Helicase C-terminal" evidence="7">
    <location>
        <begin position="454"/>
        <end position="649"/>
    </location>
</feature>
<evidence type="ECO:0000256" key="5">
    <source>
        <dbReference type="SAM" id="Coils"/>
    </source>
</evidence>
<dbReference type="SUPFAM" id="SSF52540">
    <property type="entry name" value="P-loop containing nucleoside triphosphate hydrolases"/>
    <property type="match status" value="2"/>
</dbReference>
<dbReference type="Pfam" id="PF13020">
    <property type="entry name" value="NOV_C"/>
    <property type="match status" value="1"/>
</dbReference>
<dbReference type="Proteomes" id="UP000525389">
    <property type="component" value="Unassembled WGS sequence"/>
</dbReference>
<accession>A0A7W8LNX1</accession>
<feature type="coiled-coil region" evidence="5">
    <location>
        <begin position="935"/>
        <end position="997"/>
    </location>
</feature>
<evidence type="ECO:0000313" key="9">
    <source>
        <dbReference type="Proteomes" id="UP000525389"/>
    </source>
</evidence>
<dbReference type="InterPro" id="IPR024975">
    <property type="entry name" value="NOV_C"/>
</dbReference>
<keyword evidence="2" id="KW-0378">Hydrolase</keyword>
<dbReference type="PANTHER" id="PTHR45766:SF6">
    <property type="entry name" value="SWI_SNF-RELATED MATRIX-ASSOCIATED ACTIN-DEPENDENT REGULATOR OF CHROMATIN SUBFAMILY A-LIKE PROTEIN 1"/>
    <property type="match status" value="1"/>
</dbReference>
<evidence type="ECO:0000313" key="8">
    <source>
        <dbReference type="EMBL" id="MBB5233178.1"/>
    </source>
</evidence>
<feature type="domain" description="Helicase ATP-binding" evidence="6">
    <location>
        <begin position="117"/>
        <end position="289"/>
    </location>
</feature>
<evidence type="ECO:0000256" key="4">
    <source>
        <dbReference type="ARBA" id="ARBA00022840"/>
    </source>
</evidence>